<evidence type="ECO:0000313" key="2">
    <source>
        <dbReference type="Proteomes" id="UP001497535"/>
    </source>
</evidence>
<protein>
    <submittedName>
        <fullName evidence="1">Uncharacterized protein</fullName>
    </submittedName>
</protein>
<keyword evidence="2" id="KW-1185">Reference proteome</keyword>
<proteinExistence type="predicted"/>
<organism evidence="1 2">
    <name type="scientific">Meloidogyne enterolobii</name>
    <name type="common">Root-knot nematode worm</name>
    <name type="synonym">Meloidogyne mayaguensis</name>
    <dbReference type="NCBI Taxonomy" id="390850"/>
    <lineage>
        <taxon>Eukaryota</taxon>
        <taxon>Metazoa</taxon>
        <taxon>Ecdysozoa</taxon>
        <taxon>Nematoda</taxon>
        <taxon>Chromadorea</taxon>
        <taxon>Rhabditida</taxon>
        <taxon>Tylenchina</taxon>
        <taxon>Tylenchomorpha</taxon>
        <taxon>Tylenchoidea</taxon>
        <taxon>Meloidogynidae</taxon>
        <taxon>Meloidogyninae</taxon>
        <taxon>Meloidogyne</taxon>
    </lineage>
</organism>
<accession>A0ACB1AVW8</accession>
<comment type="caution">
    <text evidence="1">The sequence shown here is derived from an EMBL/GenBank/DDBJ whole genome shotgun (WGS) entry which is preliminary data.</text>
</comment>
<sequence length="341" mass="38127">MQQIQHNSVYVGGEQSDQRFLQNNYVDLEQYESNIGNNPEIHHPHMVNLTSPSNSQQEQHSSEPTLSPQTPIKNPIQLNRDRLFKSPLSNVSTPLEGPAVDSLALSENDPRMTLSAGHLMDHLTPNSHVQPQMSFPQNEGAQLGFHPNPSTLHPFTGNVQQQQMAHPQNQESSGIFGHPQPSNFELNDHHNSFYQNQQSRNLVNPSHLNTESLNLHNTPEAYTSPLPYNFHQGTHGFNNDTREHGMAGPSSQMPHPTHNPNYGSLIQPGQHSFQQSMQPPPPQHYTHSQGIGSSSTRSSVDEHTSSHNEDSSDLLGHFEDYSKQSSLDDIFEKNVVTSQHP</sequence>
<reference evidence="1" key="1">
    <citation type="submission" date="2023-11" db="EMBL/GenBank/DDBJ databases">
        <authorList>
            <person name="Poullet M."/>
        </authorList>
    </citation>
    <scope>NUCLEOTIDE SEQUENCE</scope>
    <source>
        <strain evidence="1">E1834</strain>
    </source>
</reference>
<name>A0ACB1AVW8_MELEN</name>
<dbReference type="Proteomes" id="UP001497535">
    <property type="component" value="Unassembled WGS sequence"/>
</dbReference>
<dbReference type="EMBL" id="CAVMJV010000111">
    <property type="protein sequence ID" value="CAK5102049.1"/>
    <property type="molecule type" value="Genomic_DNA"/>
</dbReference>
<gene>
    <name evidence="1" type="ORF">MENTE1834_LOCUS42434</name>
</gene>
<evidence type="ECO:0000313" key="1">
    <source>
        <dbReference type="EMBL" id="CAK5102049.1"/>
    </source>
</evidence>